<comment type="caution">
    <text evidence="1">The sequence shown here is derived from an EMBL/GenBank/DDBJ whole genome shotgun (WGS) entry which is preliminary data.</text>
</comment>
<gene>
    <name evidence="1" type="ORF">F4821DRAFT_13436</name>
</gene>
<name>A0ACC0DED0_9PEZI</name>
<proteinExistence type="predicted"/>
<evidence type="ECO:0000313" key="2">
    <source>
        <dbReference type="Proteomes" id="UP001497680"/>
    </source>
</evidence>
<evidence type="ECO:0000313" key="1">
    <source>
        <dbReference type="EMBL" id="KAI6090959.1"/>
    </source>
</evidence>
<keyword evidence="2" id="KW-1185">Reference proteome</keyword>
<protein>
    <submittedName>
        <fullName evidence="1">Uncharacterized protein</fullName>
    </submittedName>
</protein>
<dbReference type="Proteomes" id="UP001497680">
    <property type="component" value="Unassembled WGS sequence"/>
</dbReference>
<reference evidence="1 2" key="1">
    <citation type="journal article" date="2022" name="New Phytol.">
        <title>Ecological generalism drives hyperdiversity of secondary metabolite gene clusters in xylarialean endophytes.</title>
        <authorList>
            <person name="Franco M.E.E."/>
            <person name="Wisecaver J.H."/>
            <person name="Arnold A.E."/>
            <person name="Ju Y.M."/>
            <person name="Slot J.C."/>
            <person name="Ahrendt S."/>
            <person name="Moore L.P."/>
            <person name="Eastman K.E."/>
            <person name="Scott K."/>
            <person name="Konkel Z."/>
            <person name="Mondo S.J."/>
            <person name="Kuo A."/>
            <person name="Hayes R.D."/>
            <person name="Haridas S."/>
            <person name="Andreopoulos B."/>
            <person name="Riley R."/>
            <person name="LaButti K."/>
            <person name="Pangilinan J."/>
            <person name="Lipzen A."/>
            <person name="Amirebrahimi M."/>
            <person name="Yan J."/>
            <person name="Adam C."/>
            <person name="Keymanesh K."/>
            <person name="Ng V."/>
            <person name="Louie K."/>
            <person name="Northen T."/>
            <person name="Drula E."/>
            <person name="Henrissat B."/>
            <person name="Hsieh H.M."/>
            <person name="Youens-Clark K."/>
            <person name="Lutzoni F."/>
            <person name="Miadlikowska J."/>
            <person name="Eastwood D.C."/>
            <person name="Hamelin R.C."/>
            <person name="Grigoriev I.V."/>
            <person name="U'Ren J.M."/>
        </authorList>
    </citation>
    <scope>NUCLEOTIDE SEQUENCE [LARGE SCALE GENOMIC DNA]</scope>
    <source>
        <strain evidence="1 2">ER1909</strain>
    </source>
</reference>
<dbReference type="EMBL" id="MU394289">
    <property type="protein sequence ID" value="KAI6090959.1"/>
    <property type="molecule type" value="Genomic_DNA"/>
</dbReference>
<sequence length="121" mass="13407">MNCCSSRRPYISSLDTMSSPSSDAVNGQSLHGANFKDKLDRAAENARNPKEKSGQPSLAEKVTKYLPPVAKLLGIGDTRKRQPKSPQSVPGPPERPHDDRHIEEFVRDQHKSKRADDGDDE</sequence>
<organism evidence="1 2">
    <name type="scientific">Hypoxylon rubiginosum</name>
    <dbReference type="NCBI Taxonomy" id="110542"/>
    <lineage>
        <taxon>Eukaryota</taxon>
        <taxon>Fungi</taxon>
        <taxon>Dikarya</taxon>
        <taxon>Ascomycota</taxon>
        <taxon>Pezizomycotina</taxon>
        <taxon>Sordariomycetes</taxon>
        <taxon>Xylariomycetidae</taxon>
        <taxon>Xylariales</taxon>
        <taxon>Hypoxylaceae</taxon>
        <taxon>Hypoxylon</taxon>
    </lineage>
</organism>
<accession>A0ACC0DED0</accession>